<gene>
    <name evidence="2" type="ORF">RHSIM_Rhsim04G0034100</name>
</gene>
<evidence type="ECO:0000313" key="2">
    <source>
        <dbReference type="EMBL" id="KAF7144717.1"/>
    </source>
</evidence>
<feature type="domain" description="DNAJ-containing protein X-domain" evidence="1">
    <location>
        <begin position="106"/>
        <end position="167"/>
    </location>
</feature>
<protein>
    <recommendedName>
        <fullName evidence="1">DNAJ-containing protein X-domain domain-containing protein</fullName>
    </recommendedName>
</protein>
<dbReference type="AlphaFoldDB" id="A0A834LRF4"/>
<dbReference type="InterPro" id="IPR052423">
    <property type="entry name" value="EMIR"/>
</dbReference>
<organism evidence="2 3">
    <name type="scientific">Rhododendron simsii</name>
    <name type="common">Sims's rhododendron</name>
    <dbReference type="NCBI Taxonomy" id="118357"/>
    <lineage>
        <taxon>Eukaryota</taxon>
        <taxon>Viridiplantae</taxon>
        <taxon>Streptophyta</taxon>
        <taxon>Embryophyta</taxon>
        <taxon>Tracheophyta</taxon>
        <taxon>Spermatophyta</taxon>
        <taxon>Magnoliopsida</taxon>
        <taxon>eudicotyledons</taxon>
        <taxon>Gunneridae</taxon>
        <taxon>Pentapetalae</taxon>
        <taxon>asterids</taxon>
        <taxon>Ericales</taxon>
        <taxon>Ericaceae</taxon>
        <taxon>Ericoideae</taxon>
        <taxon>Rhodoreae</taxon>
        <taxon>Rhododendron</taxon>
    </lineage>
</organism>
<dbReference type="OrthoDB" id="10250354at2759"/>
<accession>A0A834LRF4</accession>
<dbReference type="PANTHER" id="PTHR44094:SF14">
    <property type="entry name" value="DNAJ HEAT SHOCK N-TERMINAL DOMAIN-CONTAINING PROTEIN"/>
    <property type="match status" value="1"/>
</dbReference>
<feature type="domain" description="DNAJ-containing protein X-domain" evidence="1">
    <location>
        <begin position="32"/>
        <end position="105"/>
    </location>
</feature>
<dbReference type="PANTHER" id="PTHR44094">
    <property type="entry name" value="DNAJ HEAT SHOCK N-TERMINAL DOMAIN-CONTAINING PROTEIN"/>
    <property type="match status" value="1"/>
</dbReference>
<keyword evidence="3" id="KW-1185">Reference proteome</keyword>
<proteinExistence type="predicted"/>
<dbReference type="InterPro" id="IPR036869">
    <property type="entry name" value="J_dom_sf"/>
</dbReference>
<name>A0A834LRF4_RHOSS</name>
<dbReference type="InterPro" id="IPR001623">
    <property type="entry name" value="DnaJ_domain"/>
</dbReference>
<dbReference type="CDD" id="cd06257">
    <property type="entry name" value="DnaJ"/>
    <property type="match status" value="1"/>
</dbReference>
<comment type="caution">
    <text evidence="2">The sequence shown here is derived from an EMBL/GenBank/DDBJ whole genome shotgun (WGS) entry which is preliminary data.</text>
</comment>
<dbReference type="Pfam" id="PF14308">
    <property type="entry name" value="DnaJ-X"/>
    <property type="match status" value="2"/>
</dbReference>
<dbReference type="SUPFAM" id="SSF46565">
    <property type="entry name" value="Chaperone J-domain"/>
    <property type="match status" value="1"/>
</dbReference>
<dbReference type="InterPro" id="IPR026894">
    <property type="entry name" value="DnaJ_X"/>
</dbReference>
<reference evidence="2" key="1">
    <citation type="submission" date="2019-11" db="EMBL/GenBank/DDBJ databases">
        <authorList>
            <person name="Liu Y."/>
            <person name="Hou J."/>
            <person name="Li T.-Q."/>
            <person name="Guan C.-H."/>
            <person name="Wu X."/>
            <person name="Wu H.-Z."/>
            <person name="Ling F."/>
            <person name="Zhang R."/>
            <person name="Shi X.-G."/>
            <person name="Ren J.-P."/>
            <person name="Chen E.-F."/>
            <person name="Sun J.-M."/>
        </authorList>
    </citation>
    <scope>NUCLEOTIDE SEQUENCE</scope>
    <source>
        <strain evidence="2">Adult_tree_wgs_1</strain>
        <tissue evidence="2">Leaves</tissue>
    </source>
</reference>
<dbReference type="Proteomes" id="UP000626092">
    <property type="component" value="Unassembled WGS sequence"/>
</dbReference>
<evidence type="ECO:0000313" key="3">
    <source>
        <dbReference type="Proteomes" id="UP000626092"/>
    </source>
</evidence>
<evidence type="ECO:0000259" key="1">
    <source>
        <dbReference type="Pfam" id="PF14308"/>
    </source>
</evidence>
<sequence length="199" mass="22642">MVKETENYDVLGVTPSASEEEILKAYYLKAFQKEREEKLAKTLKGLLQQYVEGDILGFECHAESDAERLSHADFGADILHTIGNIFARQAAQELGKNAKDLQSHLSLNKLKNSLWKLKVKDIEVTLSHVCQMVLQESNVSREELKVRAMALEHLGEMFQGEKDDEEDSPGPFNRRTPMIMIIYSSQYQPLISLNSRVKD</sequence>
<dbReference type="EMBL" id="WJXA01000004">
    <property type="protein sequence ID" value="KAF7144717.1"/>
    <property type="molecule type" value="Genomic_DNA"/>
</dbReference>